<feature type="domain" description="Putative restriction endonuclease" evidence="1">
    <location>
        <begin position="12"/>
        <end position="174"/>
    </location>
</feature>
<accession>A0A848LRS4</accession>
<dbReference type="EMBL" id="JABBJJ010000257">
    <property type="protein sequence ID" value="NMO20625.1"/>
    <property type="molecule type" value="Genomic_DNA"/>
</dbReference>
<organism evidence="2 3">
    <name type="scientific">Pyxidicoccus fallax</name>
    <dbReference type="NCBI Taxonomy" id="394095"/>
    <lineage>
        <taxon>Bacteria</taxon>
        <taxon>Pseudomonadati</taxon>
        <taxon>Myxococcota</taxon>
        <taxon>Myxococcia</taxon>
        <taxon>Myxococcales</taxon>
        <taxon>Cystobacterineae</taxon>
        <taxon>Myxococcaceae</taxon>
        <taxon>Pyxidicoccus</taxon>
    </lineage>
</organism>
<dbReference type="Gene3D" id="3.90.1570.10">
    <property type="entry name" value="tt1808, chain A"/>
    <property type="match status" value="1"/>
</dbReference>
<dbReference type="InterPro" id="IPR012296">
    <property type="entry name" value="Nuclease_put_TT1808"/>
</dbReference>
<keyword evidence="3" id="KW-1185">Reference proteome</keyword>
<keyword evidence="2" id="KW-0378">Hydrolase</keyword>
<protein>
    <submittedName>
        <fullName evidence="2">Uma2 family endonuclease</fullName>
    </submittedName>
</protein>
<keyword evidence="2" id="KW-0255">Endonuclease</keyword>
<dbReference type="Proteomes" id="UP000518300">
    <property type="component" value="Unassembled WGS sequence"/>
</dbReference>
<dbReference type="InterPro" id="IPR011335">
    <property type="entry name" value="Restrct_endonuc-II-like"/>
</dbReference>
<dbReference type="AlphaFoldDB" id="A0A848LRS4"/>
<dbReference type="PANTHER" id="PTHR34107:SF4">
    <property type="entry name" value="SLL1222 PROTEIN"/>
    <property type="match status" value="1"/>
</dbReference>
<dbReference type="CDD" id="cd06260">
    <property type="entry name" value="DUF820-like"/>
    <property type="match status" value="1"/>
</dbReference>
<dbReference type="InterPro" id="IPR008538">
    <property type="entry name" value="Uma2"/>
</dbReference>
<evidence type="ECO:0000313" key="2">
    <source>
        <dbReference type="EMBL" id="NMO20625.1"/>
    </source>
</evidence>
<name>A0A848LRS4_9BACT</name>
<evidence type="ECO:0000313" key="3">
    <source>
        <dbReference type="Proteomes" id="UP000518300"/>
    </source>
</evidence>
<evidence type="ECO:0000259" key="1">
    <source>
        <dbReference type="Pfam" id="PF05685"/>
    </source>
</evidence>
<keyword evidence="2" id="KW-0540">Nuclease</keyword>
<dbReference type="PANTHER" id="PTHR34107">
    <property type="entry name" value="SLL0198 PROTEIN-RELATED"/>
    <property type="match status" value="1"/>
</dbReference>
<gene>
    <name evidence="2" type="ORF">HG543_38055</name>
</gene>
<proteinExistence type="predicted"/>
<dbReference type="RefSeq" id="WP_169349838.1">
    <property type="nucleotide sequence ID" value="NZ_JABBJJ010000257.1"/>
</dbReference>
<dbReference type="SUPFAM" id="SSF52980">
    <property type="entry name" value="Restriction endonuclease-like"/>
    <property type="match status" value="1"/>
</dbReference>
<reference evidence="2 3" key="1">
    <citation type="submission" date="2020-04" db="EMBL/GenBank/DDBJ databases">
        <title>Draft genome of Pyxidicoccus fallax type strain.</title>
        <authorList>
            <person name="Whitworth D.E."/>
        </authorList>
    </citation>
    <scope>NUCLEOTIDE SEQUENCE [LARGE SCALE GENOMIC DNA]</scope>
    <source>
        <strain evidence="2 3">DSM 14698</strain>
    </source>
</reference>
<dbReference type="GO" id="GO:0004519">
    <property type="term" value="F:endonuclease activity"/>
    <property type="evidence" value="ECO:0007669"/>
    <property type="project" value="UniProtKB-KW"/>
</dbReference>
<sequence length="187" mass="21209">MSDKPRTESIYEALERLPPEVVGEIIDGKLHVSPRPAFIHSRAAARLYKGLGPFDEEEGGEGPGGWLMLFKPWRHLGGNILVPDIAGWRRERMPEMPDVTGTELTPDWLCEVLSPSTEALERNQKMAVYAREGVKHLWLVAPRARTLEVYRLQDGDWRKLGEHAGNAEVRAEPFEALPLKLALLWQR</sequence>
<dbReference type="Pfam" id="PF05685">
    <property type="entry name" value="Uma2"/>
    <property type="match status" value="1"/>
</dbReference>
<comment type="caution">
    <text evidence="2">The sequence shown here is derived from an EMBL/GenBank/DDBJ whole genome shotgun (WGS) entry which is preliminary data.</text>
</comment>